<accession>A0ACC1IXM8</accession>
<evidence type="ECO:0000313" key="2">
    <source>
        <dbReference type="Proteomes" id="UP001150603"/>
    </source>
</evidence>
<dbReference type="EMBL" id="JANBPW010006931">
    <property type="protein sequence ID" value="KAJ1926525.1"/>
    <property type="molecule type" value="Genomic_DNA"/>
</dbReference>
<comment type="caution">
    <text evidence="1">The sequence shown here is derived from an EMBL/GenBank/DDBJ whole genome shotgun (WGS) entry which is preliminary data.</text>
</comment>
<gene>
    <name evidence="1" type="ORF">FBU59_007307</name>
</gene>
<dbReference type="Proteomes" id="UP001150603">
    <property type="component" value="Unassembled WGS sequence"/>
</dbReference>
<protein>
    <submittedName>
        <fullName evidence="1">Uncharacterized protein</fullName>
    </submittedName>
</protein>
<evidence type="ECO:0000313" key="1">
    <source>
        <dbReference type="EMBL" id="KAJ1926525.1"/>
    </source>
</evidence>
<name>A0ACC1IXM8_9FUNG</name>
<proteinExistence type="predicted"/>
<organism evidence="1 2">
    <name type="scientific">Linderina macrospora</name>
    <dbReference type="NCBI Taxonomy" id="4868"/>
    <lineage>
        <taxon>Eukaryota</taxon>
        <taxon>Fungi</taxon>
        <taxon>Fungi incertae sedis</taxon>
        <taxon>Zoopagomycota</taxon>
        <taxon>Kickxellomycotina</taxon>
        <taxon>Kickxellomycetes</taxon>
        <taxon>Kickxellales</taxon>
        <taxon>Kickxellaceae</taxon>
        <taxon>Linderina</taxon>
    </lineage>
</organism>
<sequence>MQLTTVLLSLIATVSASLIPQLEVGTILLNQELLNRNDEFPSHDIFLANKRSLAGSLPGITNEQAVTIQNQLIAQRNLEAVAAILAAQAGMPAPAGIQPAAAQAVATIAAEPVVVASRAPVVVAAQAPASIVVATQAPAPVFQVPETAAIIVDTKPHARALKPSVHRLALHTAIAL</sequence>
<keyword evidence="2" id="KW-1185">Reference proteome</keyword>
<reference evidence="1" key="1">
    <citation type="submission" date="2022-07" db="EMBL/GenBank/DDBJ databases">
        <title>Phylogenomic reconstructions and comparative analyses of Kickxellomycotina fungi.</title>
        <authorList>
            <person name="Reynolds N.K."/>
            <person name="Stajich J.E."/>
            <person name="Barry K."/>
            <person name="Grigoriev I.V."/>
            <person name="Crous P."/>
            <person name="Smith M.E."/>
        </authorList>
    </citation>
    <scope>NUCLEOTIDE SEQUENCE</scope>
    <source>
        <strain evidence="1">NRRL 5244</strain>
    </source>
</reference>